<dbReference type="GO" id="GO:0009073">
    <property type="term" value="P:aromatic amino acid family biosynthetic process"/>
    <property type="evidence" value="ECO:0007669"/>
    <property type="project" value="UniProtKB-KW"/>
</dbReference>
<keyword evidence="5 7" id="KW-0560">Oxidoreductase</keyword>
<feature type="domain" description="SDH C-terminal" evidence="9">
    <location>
        <begin position="267"/>
        <end position="298"/>
    </location>
</feature>
<gene>
    <name evidence="7 10" type="primary">aroE</name>
    <name evidence="10" type="ORF">HOT0M-8F9_0010</name>
</gene>
<dbReference type="CDD" id="cd01065">
    <property type="entry name" value="NAD_bind_Shikimate_DH"/>
    <property type="match status" value="1"/>
</dbReference>
<keyword evidence="4 7" id="KW-0521">NADP</keyword>
<feature type="binding site" evidence="7">
    <location>
        <position position="274"/>
    </location>
    <ligand>
        <name>shikimate</name>
        <dbReference type="ChEBI" id="CHEBI:36208"/>
    </ligand>
</feature>
<dbReference type="InterPro" id="IPR046346">
    <property type="entry name" value="Aminoacid_DH-like_N_sf"/>
</dbReference>
<comment type="pathway">
    <text evidence="1 7">Metabolic intermediate biosynthesis; chorismate biosynthesis; chorismate from D-erythrose 4-phosphate and phosphoenolpyruvate: step 4/7.</text>
</comment>
<dbReference type="AlphaFoldDB" id="Q1PJ89"/>
<evidence type="ECO:0000259" key="8">
    <source>
        <dbReference type="Pfam" id="PF08501"/>
    </source>
</evidence>
<reference evidence="10" key="2">
    <citation type="submission" date="2006-04" db="EMBL/GenBank/DDBJ databases">
        <title>Sequencing of the draft fosmids and assembly of Prochlorococcus marinus environmental genome fragment.</title>
        <authorList>
            <consortium name="US DOE Joint Genome Institute (JGI)"/>
            <person name="Copeland A."/>
            <person name="Lucas S."/>
            <person name="Lapidus A."/>
            <person name="Barry K."/>
            <person name="Detter J.C."/>
            <person name="Glavina T."/>
            <person name="Hammon N."/>
            <person name="Israni S."/>
            <person name="Richardson P."/>
        </authorList>
    </citation>
    <scope>NUCLEOTIDE SEQUENCE</scope>
</reference>
<feature type="binding site" evidence="7">
    <location>
        <begin position="34"/>
        <end position="36"/>
    </location>
    <ligand>
        <name>shikimate</name>
        <dbReference type="ChEBI" id="CHEBI:36208"/>
    </ligand>
</feature>
<dbReference type="InterPro" id="IPR013708">
    <property type="entry name" value="Shikimate_DH-bd_N"/>
</dbReference>
<evidence type="ECO:0000256" key="1">
    <source>
        <dbReference type="ARBA" id="ARBA00004871"/>
    </source>
</evidence>
<dbReference type="GO" id="GO:0050661">
    <property type="term" value="F:NADP binding"/>
    <property type="evidence" value="ECO:0007669"/>
    <property type="project" value="InterPro"/>
</dbReference>
<comment type="caution">
    <text evidence="7">Lacks conserved residue(s) required for the propagation of feature annotation.</text>
</comment>
<dbReference type="SUPFAM" id="SSF53223">
    <property type="entry name" value="Aminoacid dehydrogenase-like, N-terminal domain"/>
    <property type="match status" value="1"/>
</dbReference>
<feature type="domain" description="Shikimate dehydrogenase substrate binding N-terminal" evidence="8">
    <location>
        <begin position="26"/>
        <end position="108"/>
    </location>
</feature>
<dbReference type="Gene3D" id="3.40.50.720">
    <property type="entry name" value="NAD(P)-binding Rossmann-like Domain"/>
    <property type="match status" value="1"/>
</dbReference>
<comment type="subunit">
    <text evidence="7">Homodimer.</text>
</comment>
<dbReference type="GO" id="GO:0004764">
    <property type="term" value="F:shikimate 3-dehydrogenase (NADP+) activity"/>
    <property type="evidence" value="ECO:0007669"/>
    <property type="project" value="UniProtKB-UniRule"/>
</dbReference>
<dbReference type="NCBIfam" id="NF001314">
    <property type="entry name" value="PRK00258.2-2"/>
    <property type="match status" value="1"/>
</dbReference>
<dbReference type="Pfam" id="PF08501">
    <property type="entry name" value="Shikimate_dh_N"/>
    <property type="match status" value="1"/>
</dbReference>
<evidence type="ECO:0000256" key="3">
    <source>
        <dbReference type="ARBA" id="ARBA00022605"/>
    </source>
</evidence>
<dbReference type="PANTHER" id="PTHR21089:SF1">
    <property type="entry name" value="BIFUNCTIONAL 3-DEHYDROQUINATE DEHYDRATASE_SHIKIMATE DEHYDROGENASE, CHLOROPLASTIC"/>
    <property type="match status" value="1"/>
</dbReference>
<dbReference type="EC" id="1.1.1.25" evidence="2 7"/>
<comment type="similarity">
    <text evidence="7">Belongs to the shikimate dehydrogenase family.</text>
</comment>
<dbReference type="InterPro" id="IPR041121">
    <property type="entry name" value="SDH_C"/>
</dbReference>
<feature type="binding site" evidence="7">
    <location>
        <position position="106"/>
    </location>
    <ligand>
        <name>shikimate</name>
        <dbReference type="ChEBI" id="CHEBI:36208"/>
    </ligand>
</feature>
<proteinExistence type="inferred from homology"/>
<dbReference type="InterPro" id="IPR036291">
    <property type="entry name" value="NAD(P)-bd_dom_sf"/>
</dbReference>
<dbReference type="GO" id="GO:0019632">
    <property type="term" value="P:shikimate metabolic process"/>
    <property type="evidence" value="ECO:0007669"/>
    <property type="project" value="InterPro"/>
</dbReference>
<dbReference type="InterPro" id="IPR011342">
    <property type="entry name" value="Shikimate_DH"/>
</dbReference>
<sequence length="301" mass="33321">MVPEQTITFRVKILNMISSKTSFIALIGNPVSHSLSPIMQNAALQYLGLDLIYIAVPCKDEDLELVLNSFKKINCKGLNITIPHKEKVFNLCSEISPIANKLKAINTLKLNSEKKWSATNTDVEGFIYPLKNLNLAKKQSIVLGSGGAARSVIQGLINLNLSTISVISRNKSSLDQLIKNFENQIQLQGLLNSDDQAQILIREADLIVNTTPAGMKTIQYENNVLPYGEAFWTSLNSQTIVYDLIYNPAPTSLLKFSAKKGCMTIDGLEMLVAQGIKSLSFWTDGLEVPFHVMNDALKKYL</sequence>
<dbReference type="GO" id="GO:0005829">
    <property type="term" value="C:cytosol"/>
    <property type="evidence" value="ECO:0007669"/>
    <property type="project" value="TreeGrafter"/>
</dbReference>
<reference evidence="10" key="1">
    <citation type="journal article" date="2006" name="Science">
        <title>Genomic islands and the ecology and evolution of Prochlorococcus.</title>
        <authorList>
            <person name="Coleman M.L."/>
            <person name="Sullivan M.B."/>
            <person name="Martiny A.C."/>
            <person name="Steglich C."/>
            <person name="Barry K."/>
            <person name="Delong E.F."/>
            <person name="Chisholm S.W."/>
        </authorList>
    </citation>
    <scope>NUCLEOTIDE SEQUENCE</scope>
</reference>
<dbReference type="InterPro" id="IPR022893">
    <property type="entry name" value="Shikimate_DH_fam"/>
</dbReference>
<evidence type="ECO:0000256" key="5">
    <source>
        <dbReference type="ARBA" id="ARBA00023002"/>
    </source>
</evidence>
<evidence type="ECO:0000259" key="9">
    <source>
        <dbReference type="Pfam" id="PF18317"/>
    </source>
</evidence>
<feature type="binding site" evidence="7">
    <location>
        <position position="246"/>
    </location>
    <ligand>
        <name>shikimate</name>
        <dbReference type="ChEBI" id="CHEBI:36208"/>
    </ligand>
</feature>
<comment type="catalytic activity">
    <reaction evidence="7">
        <text>shikimate + NADP(+) = 3-dehydroshikimate + NADPH + H(+)</text>
        <dbReference type="Rhea" id="RHEA:17737"/>
        <dbReference type="ChEBI" id="CHEBI:15378"/>
        <dbReference type="ChEBI" id="CHEBI:16630"/>
        <dbReference type="ChEBI" id="CHEBI:36208"/>
        <dbReference type="ChEBI" id="CHEBI:57783"/>
        <dbReference type="ChEBI" id="CHEBI:58349"/>
        <dbReference type="EC" id="1.1.1.25"/>
    </reaction>
</comment>
<feature type="binding site" evidence="7">
    <location>
        <position position="267"/>
    </location>
    <ligand>
        <name>NADP(+)</name>
        <dbReference type="ChEBI" id="CHEBI:58349"/>
    </ligand>
</feature>
<evidence type="ECO:0000256" key="2">
    <source>
        <dbReference type="ARBA" id="ARBA00012962"/>
    </source>
</evidence>
<feature type="active site" description="Proton acceptor" evidence="7">
    <location>
        <position position="85"/>
    </location>
</feature>
<accession>Q1PJ89</accession>
<name>Q1PJ89_PROMR</name>
<protein>
    <recommendedName>
        <fullName evidence="2 7">Shikimate dehydrogenase (NADP(+))</fullName>
        <shortName evidence="7">SDH</shortName>
        <ecNumber evidence="2 7">1.1.1.25</ecNumber>
    </recommendedName>
</protein>
<dbReference type="EMBL" id="DQ366743">
    <property type="protein sequence ID" value="ABE11495.1"/>
    <property type="molecule type" value="Genomic_DNA"/>
</dbReference>
<evidence type="ECO:0000313" key="10">
    <source>
        <dbReference type="EMBL" id="ABE11495.1"/>
    </source>
</evidence>
<feature type="binding site" evidence="7">
    <location>
        <position position="244"/>
    </location>
    <ligand>
        <name>NADP(+)</name>
        <dbReference type="ChEBI" id="CHEBI:58349"/>
    </ligand>
</feature>
<dbReference type="PANTHER" id="PTHR21089">
    <property type="entry name" value="SHIKIMATE DEHYDROGENASE"/>
    <property type="match status" value="1"/>
</dbReference>
<evidence type="ECO:0000256" key="4">
    <source>
        <dbReference type="ARBA" id="ARBA00022857"/>
    </source>
</evidence>
<dbReference type="Gene3D" id="3.40.50.10860">
    <property type="entry name" value="Leucine Dehydrogenase, chain A, domain 1"/>
    <property type="match status" value="1"/>
</dbReference>
<dbReference type="HAMAP" id="MF_00222">
    <property type="entry name" value="Shikimate_DH_AroE"/>
    <property type="match status" value="1"/>
</dbReference>
<evidence type="ECO:0000256" key="6">
    <source>
        <dbReference type="ARBA" id="ARBA00023141"/>
    </source>
</evidence>
<organism evidence="10">
    <name type="scientific">uncultured Prochlorococcus marinus clone HOT0M-8F9</name>
    <dbReference type="NCBI Taxonomy" id="379395"/>
    <lineage>
        <taxon>Bacteria</taxon>
        <taxon>Bacillati</taxon>
        <taxon>Cyanobacteriota</taxon>
        <taxon>Cyanophyceae</taxon>
        <taxon>Synechococcales</taxon>
        <taxon>Prochlorococcaceae</taxon>
        <taxon>Prochlorococcus</taxon>
    </lineage>
</organism>
<evidence type="ECO:0000256" key="7">
    <source>
        <dbReference type="HAMAP-Rule" id="MF_00222"/>
    </source>
</evidence>
<dbReference type="NCBIfam" id="TIGR00507">
    <property type="entry name" value="aroE"/>
    <property type="match status" value="1"/>
</dbReference>
<feature type="binding site" evidence="7">
    <location>
        <position position="122"/>
    </location>
    <ligand>
        <name>shikimate</name>
        <dbReference type="ChEBI" id="CHEBI:36208"/>
    </ligand>
</feature>
<dbReference type="GO" id="GO:0008652">
    <property type="term" value="P:amino acid biosynthetic process"/>
    <property type="evidence" value="ECO:0007669"/>
    <property type="project" value="UniProtKB-KW"/>
</dbReference>
<keyword evidence="6 7" id="KW-0057">Aromatic amino acid biosynthesis</keyword>
<dbReference type="UniPathway" id="UPA00053">
    <property type="reaction ID" value="UER00087"/>
</dbReference>
<dbReference type="Pfam" id="PF18317">
    <property type="entry name" value="SDH_C"/>
    <property type="match status" value="1"/>
</dbReference>
<comment type="function">
    <text evidence="7">Involved in the biosynthesis of the chorismate, which leads to the biosynthesis of aromatic amino acids. Catalyzes the reversible NADPH linked reduction of 3-dehydroshikimate (DHSA) to yield shikimate (SA).</text>
</comment>
<dbReference type="GO" id="GO:0009423">
    <property type="term" value="P:chorismate biosynthetic process"/>
    <property type="evidence" value="ECO:0007669"/>
    <property type="project" value="UniProtKB-UniRule"/>
</dbReference>
<feature type="binding site" evidence="7">
    <location>
        <begin position="144"/>
        <end position="148"/>
    </location>
    <ligand>
        <name>NADP(+)</name>
        <dbReference type="ChEBI" id="CHEBI:58349"/>
    </ligand>
</feature>
<feature type="binding site" evidence="7">
    <location>
        <position position="81"/>
    </location>
    <ligand>
        <name>shikimate</name>
        <dbReference type="ChEBI" id="CHEBI:36208"/>
    </ligand>
</feature>
<dbReference type="SUPFAM" id="SSF51735">
    <property type="entry name" value="NAD(P)-binding Rossmann-fold domains"/>
    <property type="match status" value="1"/>
</dbReference>
<keyword evidence="3 7" id="KW-0028">Amino-acid biosynthesis</keyword>